<dbReference type="GeneID" id="9045255"/>
<gene>
    <name evidence="1" type="ORF">Pmar_PMAR027429</name>
</gene>
<dbReference type="RefSeq" id="XP_002782772.1">
    <property type="nucleotide sequence ID" value="XM_002782726.1"/>
</dbReference>
<evidence type="ECO:0000313" key="2">
    <source>
        <dbReference type="Proteomes" id="UP000007800"/>
    </source>
</evidence>
<reference evidence="1 2" key="1">
    <citation type="submission" date="2008-07" db="EMBL/GenBank/DDBJ databases">
        <authorList>
            <person name="El-Sayed N."/>
            <person name="Caler E."/>
            <person name="Inman J."/>
            <person name="Amedeo P."/>
            <person name="Hass B."/>
            <person name="Wortman J."/>
        </authorList>
    </citation>
    <scope>NUCLEOTIDE SEQUENCE [LARGE SCALE GENOMIC DNA]</scope>
    <source>
        <strain evidence="2">ATCC 50983 / TXsc</strain>
    </source>
</reference>
<dbReference type="AlphaFoldDB" id="C5KLS3"/>
<dbReference type="Proteomes" id="UP000007800">
    <property type="component" value="Unassembled WGS sequence"/>
</dbReference>
<name>C5KLS3_PERM5</name>
<proteinExistence type="predicted"/>
<evidence type="ECO:0000313" key="1">
    <source>
        <dbReference type="EMBL" id="EER14567.1"/>
    </source>
</evidence>
<keyword evidence="2" id="KW-1185">Reference proteome</keyword>
<dbReference type="InParanoid" id="C5KLS3"/>
<accession>C5KLS3</accession>
<dbReference type="EMBL" id="GG674152">
    <property type="protein sequence ID" value="EER14567.1"/>
    <property type="molecule type" value="Genomic_DNA"/>
</dbReference>
<protein>
    <submittedName>
        <fullName evidence="1">Uncharacterized protein</fullName>
    </submittedName>
</protein>
<organism evidence="2">
    <name type="scientific">Perkinsus marinus (strain ATCC 50983 / TXsc)</name>
    <dbReference type="NCBI Taxonomy" id="423536"/>
    <lineage>
        <taxon>Eukaryota</taxon>
        <taxon>Sar</taxon>
        <taxon>Alveolata</taxon>
        <taxon>Perkinsozoa</taxon>
        <taxon>Perkinsea</taxon>
        <taxon>Perkinsida</taxon>
        <taxon>Perkinsidae</taxon>
        <taxon>Perkinsus</taxon>
    </lineage>
</organism>
<sequence length="59" mass="6232">MIDIMLDSLSNRPFGPSMVIKPIPTVGFASSPALIKSQTTIETVPHGLSITCSTEAAMK</sequence>